<dbReference type="AlphaFoldDB" id="A0A9P3GLW8"/>
<dbReference type="Proteomes" id="UP000703269">
    <property type="component" value="Unassembled WGS sequence"/>
</dbReference>
<dbReference type="InterPro" id="IPR001810">
    <property type="entry name" value="F-box_dom"/>
</dbReference>
<dbReference type="OrthoDB" id="3543113at2759"/>
<dbReference type="SUPFAM" id="SSF81383">
    <property type="entry name" value="F-box domain"/>
    <property type="match status" value="1"/>
</dbReference>
<evidence type="ECO:0000313" key="3">
    <source>
        <dbReference type="Proteomes" id="UP000703269"/>
    </source>
</evidence>
<evidence type="ECO:0000259" key="1">
    <source>
        <dbReference type="Pfam" id="PF12937"/>
    </source>
</evidence>
<feature type="domain" description="F-box" evidence="1">
    <location>
        <begin position="8"/>
        <end position="44"/>
    </location>
</feature>
<protein>
    <submittedName>
        <fullName evidence="2">F-box protein</fullName>
    </submittedName>
</protein>
<dbReference type="Pfam" id="PF12937">
    <property type="entry name" value="F-box-like"/>
    <property type="match status" value="1"/>
</dbReference>
<dbReference type="Gene3D" id="1.20.1280.50">
    <property type="match status" value="1"/>
</dbReference>
<reference evidence="2 3" key="1">
    <citation type="submission" date="2021-08" db="EMBL/GenBank/DDBJ databases">
        <title>Draft Genome Sequence of Phanerochaete sordida strain YK-624.</title>
        <authorList>
            <person name="Mori T."/>
            <person name="Dohra H."/>
            <person name="Suzuki T."/>
            <person name="Kawagishi H."/>
            <person name="Hirai H."/>
        </authorList>
    </citation>
    <scope>NUCLEOTIDE SEQUENCE [LARGE SCALE GENOMIC DNA]</scope>
    <source>
        <strain evidence="2 3">YK-624</strain>
    </source>
</reference>
<dbReference type="SUPFAM" id="SSF52047">
    <property type="entry name" value="RNI-like"/>
    <property type="match status" value="1"/>
</dbReference>
<comment type="caution">
    <text evidence="2">The sequence shown here is derived from an EMBL/GenBank/DDBJ whole genome shotgun (WGS) entry which is preliminary data.</text>
</comment>
<name>A0A9P3GLW8_9APHY</name>
<keyword evidence="3" id="KW-1185">Reference proteome</keyword>
<proteinExistence type="predicted"/>
<organism evidence="2 3">
    <name type="scientific">Phanerochaete sordida</name>
    <dbReference type="NCBI Taxonomy" id="48140"/>
    <lineage>
        <taxon>Eukaryota</taxon>
        <taxon>Fungi</taxon>
        <taxon>Dikarya</taxon>
        <taxon>Basidiomycota</taxon>
        <taxon>Agaricomycotina</taxon>
        <taxon>Agaricomycetes</taxon>
        <taxon>Polyporales</taxon>
        <taxon>Phanerochaetaceae</taxon>
        <taxon>Phanerochaete</taxon>
    </lineage>
</organism>
<sequence>MHSCLLVDEILKRILGHSDTRALYNVSLVCRAFSEPANDELWAELPGLAPLVMCLPNSLLRASNPSFYALLTIVRPPLPSEWHRFDHHARRVKRITVPDPEELDSNALEILTARHPGPILPRVQYLTWQNWDLAEFAPFFITPTLVYLEFEPAEEAVCAVLKRVQTSAPQLQWLALGTLDHQLQGSDDHAVFTETLLSLNHLVGLDWSHVPLQSKALAHLSRLPLFASLSLFLLNHDKKPWTSSGWGGFPALKSLSLMPDERNDVAIPCAPFLRALSGANLTNLRVKIPPTVRPGEFAELVSAIGHLRRLVSLDIQFDQVDVDPWGAVIIDGRALSPLYAIQGIQSFKMARAPTRLDPQSIRELASAWRNINTLVLTPPSPARCYMHLSDFIAFTRTFHMLTRLTIEVRLVDESDACELSAELFWPPSPLLDLHLCETRIARPAEAQVADYLARIFPFARLHHTLDIASWRMREAAAEYIEAAAVLDNVDRLKQELKKGVLARVSAAMQERTVDTSRSGGRTDFSIV</sequence>
<gene>
    <name evidence="2" type="ORF">PsYK624_140740</name>
</gene>
<evidence type="ECO:0000313" key="2">
    <source>
        <dbReference type="EMBL" id="GJE97852.1"/>
    </source>
</evidence>
<dbReference type="InterPro" id="IPR036047">
    <property type="entry name" value="F-box-like_dom_sf"/>
</dbReference>
<dbReference type="EMBL" id="BPQB01000078">
    <property type="protein sequence ID" value="GJE97852.1"/>
    <property type="molecule type" value="Genomic_DNA"/>
</dbReference>
<accession>A0A9P3GLW8</accession>